<comment type="function">
    <text evidence="4">Necessary for efficient RNA polymerase transcription elongation past template-encoded arresting sites. The arresting sites in DNA have the property of trapping a certain fraction of elongating RNA polymerases that pass through, resulting in locked ternary complexes. Cleavage of the nascent transcript by cleavage factors such as GreA or GreB allows the resumption of elongation from the new 3'terminus. GreB releases sequences of up to 9 nucleotides in length.</text>
</comment>
<dbReference type="InterPro" id="IPR036805">
    <property type="entry name" value="Tscrpt_elong_fac_GreA/B_N_sf"/>
</dbReference>
<feature type="domain" description="Transcription elongation factor GreA/GreB N-terminal" evidence="6">
    <location>
        <begin position="14"/>
        <end position="83"/>
    </location>
</feature>
<protein>
    <recommendedName>
        <fullName evidence="4">Transcription elongation factor GreB</fullName>
    </recommendedName>
    <alternativeName>
        <fullName evidence="4">Transcript cleavage factor GreB</fullName>
    </alternativeName>
</protein>
<dbReference type="EMBL" id="LOCO01000008">
    <property type="protein sequence ID" value="KXO09940.1"/>
    <property type="molecule type" value="Genomic_DNA"/>
</dbReference>
<dbReference type="PATRIC" id="fig|1306954.6.peg.3863"/>
<dbReference type="Pfam" id="PF01272">
    <property type="entry name" value="GreA_GreB"/>
    <property type="match status" value="1"/>
</dbReference>
<dbReference type="RefSeq" id="WP_061331942.1">
    <property type="nucleotide sequence ID" value="NZ_LOCO01000008.1"/>
</dbReference>
<dbReference type="InterPro" id="IPR018151">
    <property type="entry name" value="TF_GreA/GreB_CS"/>
</dbReference>
<dbReference type="SUPFAM" id="SSF54534">
    <property type="entry name" value="FKBP-like"/>
    <property type="match status" value="1"/>
</dbReference>
<dbReference type="GO" id="GO:0032784">
    <property type="term" value="P:regulation of DNA-templated transcription elongation"/>
    <property type="evidence" value="ECO:0007669"/>
    <property type="project" value="UniProtKB-UniRule"/>
</dbReference>
<keyword evidence="1 4" id="KW-0805">Transcription regulation</keyword>
<dbReference type="InterPro" id="IPR036953">
    <property type="entry name" value="GreA/GreB_C_sf"/>
</dbReference>
<dbReference type="PANTHER" id="PTHR30437:SF6">
    <property type="entry name" value="TRANSCRIPTION ELONGATION FACTOR GREB"/>
    <property type="match status" value="1"/>
</dbReference>
<dbReference type="NCBIfam" id="TIGR01461">
    <property type="entry name" value="greB"/>
    <property type="match status" value="1"/>
</dbReference>
<dbReference type="SUPFAM" id="SSF46557">
    <property type="entry name" value="GreA transcript cleavage protein, N-terminal domain"/>
    <property type="match status" value="1"/>
</dbReference>
<dbReference type="NCBIfam" id="NF002506">
    <property type="entry name" value="PRK01885.1"/>
    <property type="match status" value="1"/>
</dbReference>
<keyword evidence="8" id="KW-1185">Reference proteome</keyword>
<dbReference type="InterPro" id="IPR023459">
    <property type="entry name" value="Tscrpt_elong_fac_GreA/B_fam"/>
</dbReference>
<evidence type="ECO:0000256" key="1">
    <source>
        <dbReference type="ARBA" id="ARBA00023015"/>
    </source>
</evidence>
<dbReference type="GO" id="GO:0003746">
    <property type="term" value="F:translation elongation factor activity"/>
    <property type="evidence" value="ECO:0007669"/>
    <property type="project" value="UniProtKB-KW"/>
</dbReference>
<evidence type="ECO:0000313" key="7">
    <source>
        <dbReference type="EMBL" id="KXO09940.1"/>
    </source>
</evidence>
<keyword evidence="7" id="KW-0251">Elongation factor</keyword>
<dbReference type="Pfam" id="PF03449">
    <property type="entry name" value="GreA_GreB_N"/>
    <property type="match status" value="1"/>
</dbReference>
<dbReference type="PANTHER" id="PTHR30437">
    <property type="entry name" value="TRANSCRIPTION ELONGATION FACTOR GREA"/>
    <property type="match status" value="1"/>
</dbReference>
<comment type="similarity">
    <text evidence="4">Belongs to the GreA/GreB family. GreB subfamily.</text>
</comment>
<accession>A0A137SBY1</accession>
<evidence type="ECO:0000259" key="5">
    <source>
        <dbReference type="Pfam" id="PF01272"/>
    </source>
</evidence>
<dbReference type="Proteomes" id="UP000070282">
    <property type="component" value="Unassembled WGS sequence"/>
</dbReference>
<dbReference type="GO" id="GO:0006354">
    <property type="term" value="P:DNA-templated transcription elongation"/>
    <property type="evidence" value="ECO:0007669"/>
    <property type="project" value="TreeGrafter"/>
</dbReference>
<comment type="caution">
    <text evidence="7">The sequence shown here is derived from an EMBL/GenBank/DDBJ whole genome shotgun (WGS) entry which is preliminary data.</text>
</comment>
<reference evidence="8" key="1">
    <citation type="submission" date="2015-12" db="EMBL/GenBank/DDBJ databases">
        <authorList>
            <person name="Lima A."/>
            <person name="Farahani Zayas N."/>
            <person name="Castro Da Silva M.A."/>
            <person name="Cabral A."/>
            <person name="Pessatti M.L."/>
        </authorList>
    </citation>
    <scope>NUCLEOTIDE SEQUENCE [LARGE SCALE GENOMIC DNA]</scope>
    <source>
        <strain evidence="8">LAMA 842</strain>
    </source>
</reference>
<dbReference type="InterPro" id="IPR022691">
    <property type="entry name" value="Tscrpt_elong_fac_GreA/B_N"/>
</dbReference>
<name>A0A137SBY1_9GAMM</name>
<sequence length="171" mass="19454">MSKTEGSTAPRPRYITPDGEQALREELQYLWKVKRPEVTQAVREAAALGDRSENAEYIYGKKQLREIDRRVRFLSKRLDELTVVDRLPADQSRVFFGAWVTIEDDDGEEQTYRLVGADEFDLAKGYLSINAPLARALIGKHLDDEVSVKTPEGWKTVVITGIRYQPPDTGK</sequence>
<dbReference type="HAMAP" id="MF_00930">
    <property type="entry name" value="GreB"/>
    <property type="match status" value="1"/>
</dbReference>
<dbReference type="PIRSF" id="PIRSF006092">
    <property type="entry name" value="GreA_GreB"/>
    <property type="match status" value="1"/>
</dbReference>
<dbReference type="FunFam" id="3.10.50.30:FF:000001">
    <property type="entry name" value="Transcription elongation factor GreA"/>
    <property type="match status" value="1"/>
</dbReference>
<dbReference type="PROSITE" id="PS00829">
    <property type="entry name" value="GREAB_1"/>
    <property type="match status" value="1"/>
</dbReference>
<evidence type="ECO:0000256" key="2">
    <source>
        <dbReference type="ARBA" id="ARBA00023125"/>
    </source>
</evidence>
<keyword evidence="7" id="KW-0648">Protein biosynthesis</keyword>
<dbReference type="Gene3D" id="3.10.50.30">
    <property type="entry name" value="Transcription elongation factor, GreA/GreB, C-terminal domain"/>
    <property type="match status" value="1"/>
</dbReference>
<dbReference type="AlphaFoldDB" id="A0A137SBY1"/>
<evidence type="ECO:0000256" key="3">
    <source>
        <dbReference type="ARBA" id="ARBA00023163"/>
    </source>
</evidence>
<keyword evidence="3 4" id="KW-0804">Transcription</keyword>
<proteinExistence type="inferred from homology"/>
<dbReference type="InterPro" id="IPR001437">
    <property type="entry name" value="Tscrpt_elong_fac_GreA/B_C"/>
</dbReference>
<organism evidence="7 8">
    <name type="scientific">Marinobacter excellens LAMA 842</name>
    <dbReference type="NCBI Taxonomy" id="1306954"/>
    <lineage>
        <taxon>Bacteria</taxon>
        <taxon>Pseudomonadati</taxon>
        <taxon>Pseudomonadota</taxon>
        <taxon>Gammaproteobacteria</taxon>
        <taxon>Pseudomonadales</taxon>
        <taxon>Marinobacteraceae</taxon>
        <taxon>Marinobacter</taxon>
    </lineage>
</organism>
<dbReference type="InterPro" id="IPR028624">
    <property type="entry name" value="Tscrpt_elong_fac_GreA/B"/>
</dbReference>
<dbReference type="Gene3D" id="1.10.287.180">
    <property type="entry name" value="Transcription elongation factor, GreA/GreB, N-terminal domain"/>
    <property type="match status" value="1"/>
</dbReference>
<keyword evidence="2 4" id="KW-0238">DNA-binding</keyword>
<dbReference type="FunFam" id="1.10.287.180:FF:000001">
    <property type="entry name" value="Transcription elongation factor GreA"/>
    <property type="match status" value="1"/>
</dbReference>
<evidence type="ECO:0000256" key="4">
    <source>
        <dbReference type="HAMAP-Rule" id="MF_00930"/>
    </source>
</evidence>
<gene>
    <name evidence="4" type="primary">greB</name>
    <name evidence="7" type="ORF">J122_1887</name>
</gene>
<evidence type="ECO:0000313" key="8">
    <source>
        <dbReference type="Proteomes" id="UP000070282"/>
    </source>
</evidence>
<feature type="domain" description="Transcription elongation factor GreA/GreB C-terminal" evidence="5">
    <location>
        <begin position="91"/>
        <end position="164"/>
    </location>
</feature>
<dbReference type="InterPro" id="IPR006358">
    <property type="entry name" value="Tscrpt_elong_fac_GreB"/>
</dbReference>
<dbReference type="GO" id="GO:0070063">
    <property type="term" value="F:RNA polymerase binding"/>
    <property type="evidence" value="ECO:0007669"/>
    <property type="project" value="InterPro"/>
</dbReference>
<dbReference type="GO" id="GO:0003677">
    <property type="term" value="F:DNA binding"/>
    <property type="evidence" value="ECO:0007669"/>
    <property type="project" value="UniProtKB-UniRule"/>
</dbReference>
<dbReference type="HAMAP" id="MF_00105">
    <property type="entry name" value="GreA_GreB"/>
    <property type="match status" value="1"/>
</dbReference>
<evidence type="ECO:0000259" key="6">
    <source>
        <dbReference type="Pfam" id="PF03449"/>
    </source>
</evidence>